<name>A0A1H7MYX1_AQUAM</name>
<dbReference type="Pfam" id="PF13715">
    <property type="entry name" value="CarbopepD_reg_2"/>
    <property type="match status" value="1"/>
</dbReference>
<dbReference type="RefSeq" id="WP_091407768.1">
    <property type="nucleotide sequence ID" value="NZ_FOAB01000003.1"/>
</dbReference>
<dbReference type="STRING" id="1038014.SAMN04487910_1894"/>
<evidence type="ECO:0000313" key="3">
    <source>
        <dbReference type="Proteomes" id="UP000198521"/>
    </source>
</evidence>
<proteinExistence type="predicted"/>
<dbReference type="Pfam" id="PF18939">
    <property type="entry name" value="DUF5686"/>
    <property type="match status" value="1"/>
</dbReference>
<dbReference type="InterPro" id="IPR043741">
    <property type="entry name" value="DUF5686"/>
</dbReference>
<dbReference type="SUPFAM" id="SSF49464">
    <property type="entry name" value="Carboxypeptidase regulatory domain-like"/>
    <property type="match status" value="1"/>
</dbReference>
<feature type="chain" id="PRO_5011536715" evidence="1">
    <location>
        <begin position="21"/>
        <end position="832"/>
    </location>
</feature>
<keyword evidence="3" id="KW-1185">Reference proteome</keyword>
<reference evidence="3" key="1">
    <citation type="submission" date="2016-10" db="EMBL/GenBank/DDBJ databases">
        <authorList>
            <person name="Varghese N."/>
            <person name="Submissions S."/>
        </authorList>
    </citation>
    <scope>NUCLEOTIDE SEQUENCE [LARGE SCALE GENOMIC DNA]</scope>
    <source>
        <strain evidence="3">DSM 25232 / NCIMB 14723 / 92V</strain>
    </source>
</reference>
<dbReference type="Proteomes" id="UP000198521">
    <property type="component" value="Unassembled WGS sequence"/>
</dbReference>
<gene>
    <name evidence="2" type="ORF">SAMN04487910_1894</name>
</gene>
<dbReference type="EMBL" id="FOAB01000003">
    <property type="protein sequence ID" value="SEL15958.1"/>
    <property type="molecule type" value="Genomic_DNA"/>
</dbReference>
<dbReference type="Gene3D" id="2.60.40.1120">
    <property type="entry name" value="Carboxypeptidase-like, regulatory domain"/>
    <property type="match status" value="1"/>
</dbReference>
<dbReference type="InterPro" id="IPR008969">
    <property type="entry name" value="CarboxyPept-like_regulatory"/>
</dbReference>
<evidence type="ECO:0000313" key="2">
    <source>
        <dbReference type="EMBL" id="SEL15958.1"/>
    </source>
</evidence>
<dbReference type="OrthoDB" id="983143at2"/>
<dbReference type="AlphaFoldDB" id="A0A1H7MYX1"/>
<accession>A0A1H7MYX1</accession>
<feature type="signal peptide" evidence="1">
    <location>
        <begin position="1"/>
        <end position="20"/>
    </location>
</feature>
<organism evidence="2 3">
    <name type="scientific">Aquimarina amphilecti</name>
    <dbReference type="NCBI Taxonomy" id="1038014"/>
    <lineage>
        <taxon>Bacteria</taxon>
        <taxon>Pseudomonadati</taxon>
        <taxon>Bacteroidota</taxon>
        <taxon>Flavobacteriia</taxon>
        <taxon>Flavobacteriales</taxon>
        <taxon>Flavobacteriaceae</taxon>
        <taxon>Aquimarina</taxon>
    </lineage>
</organism>
<sequence length="832" mass="95895">MKYWVLGFLFFAFSNSFVFAQTKVSGHVYDSNKQSVPFANIVFVNSTIGTITDENGKFYMESDQNHSSIKVSFIGFETKTIKLSKRTTYNMEVVLEEEAASLDEVVIYKGKTSKKNNPAIDILRKIWDNRRENGVKKFKQYNYDKYEKLEFDLNTIDSALVNSRIFNGMEFIFEDIDTSRITGKTYLPIFLNEAISKVYGDNQLNELKEVLKGNKNAGFSDNQTLIAFVKDLYSDYDIYDNYLKFFDKSFTSPLSRTGINVYNYVLSDSAYIGNKWCYNIIYYPRRKNELTFKGDFWVNDTTWAIKEINLEVTKSANINWVKDLYIEQEFDVLNDSIFLITKDYFQSDFAFNKKEKSRGVYGKRTTLYNNYKFDQRKDKKFYQSQVDPYNQDIYNRDDSFWSNARMEDLNKDEQKVYKLLDTLRTVKAFKRLYNVGTILATGYVEFNGWDFGPLFSTVGYNTIEGFRLRAGGRTYFTANDRWRIEGYGAYGFRDNKFKYGISGKYLVDRKSRLIVSAGNRRDVEQLGASLTNTNDVEGRSLASSSIVATGDNSRLTSINLSAFSMQIEPRKNFTIGVTGSYRTLKPADDDLFSLDFFDPDTGEIKSEIKQAEIATSLAYYPGRKTTGYGVDRIVVNDGDYAQLFLNYSVGLDHILESDFEYQKLQFFYRQPWNIGGFGVLNSSLEVGKTFGEVPLGLLSVVPGNQTYLSIQNTFPLLNFYEFVTDTYAAVHIEHNFNGRIFSRIPLLRKLNLRELVGVRGVWGELSDENIALDASGFLQTVGAPDEEIYWEYSVGVGNIFKVFRIDFHFRGNYFDNPDARDFGVTGSFGFYF</sequence>
<protein>
    <submittedName>
        <fullName evidence="2">CarboxypepD_reg-like domain-containing protein</fullName>
    </submittedName>
</protein>
<keyword evidence="1" id="KW-0732">Signal</keyword>
<evidence type="ECO:0000256" key="1">
    <source>
        <dbReference type="SAM" id="SignalP"/>
    </source>
</evidence>